<reference evidence="1 2" key="1">
    <citation type="submission" date="2016-10" db="EMBL/GenBank/DDBJ databases">
        <title>Arsenicibacter rosenii gen. nov., sp. nov., an efficient arsenic-methylating bacterium isolated from an arsenic-contaminated paddy soil.</title>
        <authorList>
            <person name="Huang K."/>
        </authorList>
    </citation>
    <scope>NUCLEOTIDE SEQUENCE [LARGE SCALE GENOMIC DNA]</scope>
    <source>
        <strain evidence="1 2">SM-1</strain>
    </source>
</reference>
<accession>A0A1S2VGN8</accession>
<dbReference type="AlphaFoldDB" id="A0A1S2VGN8"/>
<protein>
    <recommendedName>
        <fullName evidence="3">GNAT family N-acetyltransferase</fullName>
    </recommendedName>
</protein>
<evidence type="ECO:0000313" key="1">
    <source>
        <dbReference type="EMBL" id="OIN57580.1"/>
    </source>
</evidence>
<sequence length="245" mass="28391">MSPHLLTQIYIERLHVLPMENTYALPVLPDIFVDAYAPERVQTLPFYFAVVDTETELIRFREAYRRLSGNEVPMPYLRSAFVIQFYRGWECVGGFVLNTVERQPLRYFSYLKPGLAEKLLDASDLHAADIVESCCNWLKPGLPLRYKLQFYLVMLNQARRLAIGTGKTVLMGGSIEKKVKMLQKMVMSHSFYHGEVFTDGGETNDDTKLLEIYTTPIRRMRTRLVRAMVRKFILEPLAHTRFSGQ</sequence>
<comment type="caution">
    <text evidence="1">The sequence shown here is derived from an EMBL/GenBank/DDBJ whole genome shotgun (WGS) entry which is preliminary data.</text>
</comment>
<proteinExistence type="predicted"/>
<dbReference type="EMBL" id="MORL01000011">
    <property type="protein sequence ID" value="OIN57580.1"/>
    <property type="molecule type" value="Genomic_DNA"/>
</dbReference>
<gene>
    <name evidence="1" type="ORF">BLX24_19050</name>
</gene>
<evidence type="ECO:0000313" key="2">
    <source>
        <dbReference type="Proteomes" id="UP000181790"/>
    </source>
</evidence>
<name>A0A1S2VGN8_9BACT</name>
<evidence type="ECO:0008006" key="3">
    <source>
        <dbReference type="Google" id="ProtNLM"/>
    </source>
</evidence>
<keyword evidence="2" id="KW-1185">Reference proteome</keyword>
<dbReference type="Proteomes" id="UP000181790">
    <property type="component" value="Unassembled WGS sequence"/>
</dbReference>
<organism evidence="1 2">
    <name type="scientific">Arsenicibacter rosenii</name>
    <dbReference type="NCBI Taxonomy" id="1750698"/>
    <lineage>
        <taxon>Bacteria</taxon>
        <taxon>Pseudomonadati</taxon>
        <taxon>Bacteroidota</taxon>
        <taxon>Cytophagia</taxon>
        <taxon>Cytophagales</taxon>
        <taxon>Spirosomataceae</taxon>
        <taxon>Arsenicibacter</taxon>
    </lineage>
</organism>